<protein>
    <submittedName>
        <fullName evidence="1">Uncharacterized protein</fullName>
    </submittedName>
</protein>
<evidence type="ECO:0000313" key="2">
    <source>
        <dbReference type="Proteomes" id="UP000077786"/>
    </source>
</evidence>
<gene>
    <name evidence="1" type="ORF">A0123_02933</name>
</gene>
<proteinExistence type="predicted"/>
<sequence length="90" mass="10242">MIPIWLRRLYFLLWYLTGFPRDFRPGVQGFIPFSTKDIAEVGVRSAIGQHPLCGWGELSRMAAIPMTDRIASLFMMSMMQPVFSDTALSV</sequence>
<reference evidence="1 2" key="1">
    <citation type="submission" date="2016-03" db="EMBL/GenBank/DDBJ databases">
        <title>Draft genome sequence of Gluconobacter cerinus strain CECT 9110.</title>
        <authorList>
            <person name="Sainz F."/>
            <person name="Mas A."/>
            <person name="Torija M.J."/>
        </authorList>
    </citation>
    <scope>NUCLEOTIDE SEQUENCE [LARGE SCALE GENOMIC DNA]</scope>
    <source>
        <strain evidence="1 2">CECT 9110</strain>
    </source>
</reference>
<name>A0A1B6VGR6_9PROT</name>
<dbReference type="PATRIC" id="fig|38307.3.peg.3065"/>
<accession>A0A1B6VGR6</accession>
<comment type="caution">
    <text evidence="1">The sequence shown here is derived from an EMBL/GenBank/DDBJ whole genome shotgun (WGS) entry which is preliminary data.</text>
</comment>
<evidence type="ECO:0000313" key="1">
    <source>
        <dbReference type="EMBL" id="OAJ66419.1"/>
    </source>
</evidence>
<dbReference type="Proteomes" id="UP000077786">
    <property type="component" value="Unassembled WGS sequence"/>
</dbReference>
<dbReference type="AlphaFoldDB" id="A0A1B6VGR6"/>
<dbReference type="EMBL" id="LUTU01000016">
    <property type="protein sequence ID" value="OAJ66419.1"/>
    <property type="molecule type" value="Genomic_DNA"/>
</dbReference>
<organism evidence="1 2">
    <name type="scientific">Gluconobacter cerinus</name>
    <dbReference type="NCBI Taxonomy" id="38307"/>
    <lineage>
        <taxon>Bacteria</taxon>
        <taxon>Pseudomonadati</taxon>
        <taxon>Pseudomonadota</taxon>
        <taxon>Alphaproteobacteria</taxon>
        <taxon>Acetobacterales</taxon>
        <taxon>Acetobacteraceae</taxon>
        <taxon>Gluconobacter</taxon>
    </lineage>
</organism>